<accession>A0AAU8FR93</accession>
<sequence>MSTRKFDKPARTLYQRLRSDNNAIEKYFKGKYTLEQLHERGIQFVKPV</sequence>
<proteinExistence type="predicted"/>
<dbReference type="EMBL" id="CP159289">
    <property type="protein sequence ID" value="XCH25934.1"/>
    <property type="molecule type" value="Genomic_DNA"/>
</dbReference>
<organism evidence="1">
    <name type="scientific">Dyadobacter sp. 676</name>
    <dbReference type="NCBI Taxonomy" id="3088362"/>
    <lineage>
        <taxon>Bacteria</taxon>
        <taxon>Pseudomonadati</taxon>
        <taxon>Bacteroidota</taxon>
        <taxon>Cytophagia</taxon>
        <taxon>Cytophagales</taxon>
        <taxon>Spirosomataceae</taxon>
        <taxon>Dyadobacter</taxon>
    </lineage>
</organism>
<gene>
    <name evidence="1" type="ORF">ABV298_05855</name>
</gene>
<dbReference type="RefSeq" id="WP_353721232.1">
    <property type="nucleotide sequence ID" value="NZ_CP159289.1"/>
</dbReference>
<name>A0AAU8FR93_9BACT</name>
<protein>
    <submittedName>
        <fullName evidence="1">Uncharacterized protein</fullName>
    </submittedName>
</protein>
<evidence type="ECO:0000313" key="1">
    <source>
        <dbReference type="EMBL" id="XCH25934.1"/>
    </source>
</evidence>
<dbReference type="AlphaFoldDB" id="A0AAU8FR93"/>
<reference evidence="1" key="1">
    <citation type="submission" date="2024-06" db="EMBL/GenBank/DDBJ databases">
        <title>Sequencing and assembly of the genome of Dyadobacter sp. strain 676, a symbiont of Cyamopsis tetragonoloba.</title>
        <authorList>
            <person name="Guro P."/>
            <person name="Sazanova A."/>
            <person name="Kuznetsova I."/>
            <person name="Belimov A."/>
            <person name="Safronova V."/>
        </authorList>
    </citation>
    <scope>NUCLEOTIDE SEQUENCE</scope>
    <source>
        <strain evidence="1">676</strain>
    </source>
</reference>